<gene>
    <name evidence="5 6" type="primary">fliE</name>
    <name evidence="6" type="ORF">LEN_1429</name>
</gene>
<dbReference type="AlphaFoldDB" id="A0AAU9API1"/>
<keyword evidence="4 5" id="KW-0975">Bacterial flagellum</keyword>
<evidence type="ECO:0000313" key="6">
    <source>
        <dbReference type="EMBL" id="BAV96916.1"/>
    </source>
</evidence>
<dbReference type="InterPro" id="IPR001624">
    <property type="entry name" value="FliE"/>
</dbReference>
<dbReference type="Proteomes" id="UP000218824">
    <property type="component" value="Chromosome"/>
</dbReference>
<keyword evidence="6" id="KW-0969">Cilium</keyword>
<dbReference type="EMBL" id="AP014940">
    <property type="protein sequence ID" value="BAV96916.1"/>
    <property type="molecule type" value="Genomic_DNA"/>
</dbReference>
<keyword evidence="6" id="KW-0966">Cell projection</keyword>
<evidence type="ECO:0000313" key="7">
    <source>
        <dbReference type="Proteomes" id="UP000218824"/>
    </source>
</evidence>
<comment type="similarity">
    <text evidence="2 5">Belongs to the FliE family.</text>
</comment>
<proteinExistence type="inferred from homology"/>
<reference evidence="6 7" key="1">
    <citation type="journal article" date="2017" name="DNA Res.">
        <title>Complete genome sequence and expression profile of the commercial lytic enzyme producer Lysobacter enzymogenes M497-1.</title>
        <authorList>
            <person name="Takami H."/>
            <person name="Toyoda A."/>
            <person name="Uchiyama I."/>
            <person name="Itoh T."/>
            <person name="Takaki Y."/>
            <person name="Arai W."/>
            <person name="Nishi S."/>
            <person name="Kawai M."/>
            <person name="Shinya K."/>
            <person name="Ikeda H."/>
        </authorList>
    </citation>
    <scope>NUCLEOTIDE SEQUENCE [LARGE SCALE GENOMIC DNA]</scope>
    <source>
        <strain evidence="6 7">M497-1</strain>
    </source>
</reference>
<dbReference type="HAMAP" id="MF_00724">
    <property type="entry name" value="FliE"/>
    <property type="match status" value="1"/>
</dbReference>
<dbReference type="GeneID" id="83063305"/>
<sequence>MSIEAIGALGAASSLSASGALSSASLSAASPLAEAARGEALSGAPRADFMDALGAGLSRADGSLRHADAQLRALSAGQDVPIHDVMIAMEQARLDLTLVVEVRNRLVESYQEMMRMQL</sequence>
<dbReference type="PRINTS" id="PR01006">
    <property type="entry name" value="FLGHOOKFLIE"/>
</dbReference>
<organism evidence="6 7">
    <name type="scientific">Lysobacter enzymogenes</name>
    <dbReference type="NCBI Taxonomy" id="69"/>
    <lineage>
        <taxon>Bacteria</taxon>
        <taxon>Pseudomonadati</taxon>
        <taxon>Pseudomonadota</taxon>
        <taxon>Gammaproteobacteria</taxon>
        <taxon>Lysobacterales</taxon>
        <taxon>Lysobacteraceae</taxon>
        <taxon>Lysobacter</taxon>
    </lineage>
</organism>
<dbReference type="RefSeq" id="WP_096377175.1">
    <property type="nucleotide sequence ID" value="NZ_AP014940.1"/>
</dbReference>
<evidence type="ECO:0000256" key="4">
    <source>
        <dbReference type="ARBA" id="ARBA00023143"/>
    </source>
</evidence>
<keyword evidence="6" id="KW-0282">Flagellum</keyword>
<protein>
    <recommendedName>
        <fullName evidence="3 5">Flagellar hook-basal body complex protein FliE</fullName>
    </recommendedName>
</protein>
<dbReference type="GO" id="GO:0009425">
    <property type="term" value="C:bacterial-type flagellum basal body"/>
    <property type="evidence" value="ECO:0007669"/>
    <property type="project" value="UniProtKB-SubCell"/>
</dbReference>
<name>A0AAU9API1_LYSEN</name>
<dbReference type="KEGG" id="lem:LEN_1429"/>
<dbReference type="GO" id="GO:0005198">
    <property type="term" value="F:structural molecule activity"/>
    <property type="evidence" value="ECO:0007669"/>
    <property type="project" value="UniProtKB-UniRule"/>
</dbReference>
<comment type="subcellular location">
    <subcellularLocation>
        <location evidence="1 5">Bacterial flagellum basal body</location>
    </subcellularLocation>
</comment>
<evidence type="ECO:0000256" key="2">
    <source>
        <dbReference type="ARBA" id="ARBA00009272"/>
    </source>
</evidence>
<evidence type="ECO:0000256" key="5">
    <source>
        <dbReference type="HAMAP-Rule" id="MF_00724"/>
    </source>
</evidence>
<dbReference type="NCBIfam" id="TIGR00205">
    <property type="entry name" value="fliE"/>
    <property type="match status" value="1"/>
</dbReference>
<dbReference type="PANTHER" id="PTHR34653:SF1">
    <property type="entry name" value="FLAGELLAR HOOK-BASAL BODY COMPLEX PROTEIN FLIE"/>
    <property type="match status" value="1"/>
</dbReference>
<dbReference type="GO" id="GO:0003774">
    <property type="term" value="F:cytoskeletal motor activity"/>
    <property type="evidence" value="ECO:0007669"/>
    <property type="project" value="InterPro"/>
</dbReference>
<dbReference type="PANTHER" id="PTHR34653">
    <property type="match status" value="1"/>
</dbReference>
<accession>A0AAU9API1</accession>
<evidence type="ECO:0000256" key="1">
    <source>
        <dbReference type="ARBA" id="ARBA00004117"/>
    </source>
</evidence>
<dbReference type="GO" id="GO:0071973">
    <property type="term" value="P:bacterial-type flagellum-dependent cell motility"/>
    <property type="evidence" value="ECO:0007669"/>
    <property type="project" value="InterPro"/>
</dbReference>
<dbReference type="Pfam" id="PF02049">
    <property type="entry name" value="FliE"/>
    <property type="match status" value="1"/>
</dbReference>
<evidence type="ECO:0000256" key="3">
    <source>
        <dbReference type="ARBA" id="ARBA00018024"/>
    </source>
</evidence>